<dbReference type="GO" id="GO:0007059">
    <property type="term" value="P:chromosome segregation"/>
    <property type="evidence" value="ECO:0007669"/>
    <property type="project" value="UniProtKB-KW"/>
</dbReference>
<feature type="domain" description="ParB-like N-terminal" evidence="5">
    <location>
        <begin position="37"/>
        <end position="129"/>
    </location>
</feature>
<evidence type="ECO:0000313" key="7">
    <source>
        <dbReference type="Proteomes" id="UP000515317"/>
    </source>
</evidence>
<evidence type="ECO:0000313" key="6">
    <source>
        <dbReference type="EMBL" id="BCJ89308.1"/>
    </source>
</evidence>
<dbReference type="Pfam" id="PF02195">
    <property type="entry name" value="ParB_N"/>
    <property type="match status" value="1"/>
</dbReference>
<comment type="function">
    <text evidence="4">Involved in chromosome partition. Localize to both poles of the predivisional cell following completion of DNA replication. Binds to the DNA origin of replication.</text>
</comment>
<dbReference type="SMART" id="SM00470">
    <property type="entry name" value="ParB"/>
    <property type="match status" value="1"/>
</dbReference>
<keyword evidence="7" id="KW-1185">Reference proteome</keyword>
<dbReference type="CDD" id="cd16393">
    <property type="entry name" value="SPO0J_N"/>
    <property type="match status" value="1"/>
</dbReference>
<dbReference type="KEGG" id="tso:IZ6_00430"/>
<dbReference type="InterPro" id="IPR041468">
    <property type="entry name" value="HTH_ParB/Spo0J"/>
</dbReference>
<evidence type="ECO:0000256" key="2">
    <source>
        <dbReference type="ARBA" id="ARBA00022829"/>
    </source>
</evidence>
<comment type="similarity">
    <text evidence="1">Belongs to the ParB family.</text>
</comment>
<dbReference type="InterPro" id="IPR003115">
    <property type="entry name" value="ParB_N"/>
</dbReference>
<dbReference type="EMBL" id="AP023361">
    <property type="protein sequence ID" value="BCJ89308.1"/>
    <property type="molecule type" value="Genomic_DNA"/>
</dbReference>
<dbReference type="FunFam" id="3.90.1530.30:FF:000001">
    <property type="entry name" value="Chromosome partitioning protein ParB"/>
    <property type="match status" value="1"/>
</dbReference>
<dbReference type="NCBIfam" id="TIGR00180">
    <property type="entry name" value="parB_part"/>
    <property type="match status" value="1"/>
</dbReference>
<gene>
    <name evidence="6" type="primary">parB</name>
    <name evidence="6" type="ORF">IZ6_00430</name>
</gene>
<dbReference type="Pfam" id="PF23552">
    <property type="entry name" value="ParB_C"/>
    <property type="match status" value="1"/>
</dbReference>
<name>A0A6S6QS70_9HYPH</name>
<dbReference type="AlphaFoldDB" id="A0A6S6QS70"/>
<sequence>MMADEAARPRLGRGLAALIGDVGEDEQVSQSPKQGQKRVPIEFLRANLKNPRKTFGEDDLQELSASVKEKGVLQPILVRAVQGANNVFEIIAGERRWRAAQRAGIHDVPVVVLDIDDKEALEVAIVENVQRSDLNAVEEAAGYQALISAYGHTQDALAKIIGKSRSHIANTLRLLKLPDDVKAAVLDGKLSAGHARALINNPDPSGAAKRIIDGGLSVRDAEALGQSSGTAKAKKPGRKDEDTTVLEKILSDALGLNVEVAHKGPGGQVIIRYSSLEQLDEIARRLKRAR</sequence>
<keyword evidence="3" id="KW-0238">DNA-binding</keyword>
<dbReference type="GO" id="GO:0045881">
    <property type="term" value="P:positive regulation of sporulation resulting in formation of a cellular spore"/>
    <property type="evidence" value="ECO:0007669"/>
    <property type="project" value="TreeGrafter"/>
</dbReference>
<dbReference type="Gene3D" id="1.10.10.2830">
    <property type="match status" value="1"/>
</dbReference>
<dbReference type="Proteomes" id="UP000515317">
    <property type="component" value="Chromosome"/>
</dbReference>
<dbReference type="GO" id="GO:0005694">
    <property type="term" value="C:chromosome"/>
    <property type="evidence" value="ECO:0007669"/>
    <property type="project" value="TreeGrafter"/>
</dbReference>
<evidence type="ECO:0000256" key="1">
    <source>
        <dbReference type="ARBA" id="ARBA00006295"/>
    </source>
</evidence>
<dbReference type="FunFam" id="1.10.10.2830:FF:000001">
    <property type="entry name" value="Chromosome partitioning protein ParB"/>
    <property type="match status" value="1"/>
</dbReference>
<dbReference type="SUPFAM" id="SSF110849">
    <property type="entry name" value="ParB/Sulfiredoxin"/>
    <property type="match status" value="1"/>
</dbReference>
<evidence type="ECO:0000256" key="3">
    <source>
        <dbReference type="ARBA" id="ARBA00023125"/>
    </source>
</evidence>
<protein>
    <submittedName>
        <fullName evidence="6">Chromosome partitioning protein ParB</fullName>
    </submittedName>
</protein>
<dbReference type="Gene3D" id="3.90.1530.30">
    <property type="match status" value="1"/>
</dbReference>
<dbReference type="InterPro" id="IPR036086">
    <property type="entry name" value="ParB/Sulfiredoxin_sf"/>
</dbReference>
<dbReference type="InterPro" id="IPR004437">
    <property type="entry name" value="ParB/RepB/Spo0J"/>
</dbReference>
<dbReference type="PANTHER" id="PTHR33375">
    <property type="entry name" value="CHROMOSOME-PARTITIONING PROTEIN PARB-RELATED"/>
    <property type="match status" value="1"/>
</dbReference>
<accession>A0A6S6QS70</accession>
<dbReference type="PANTHER" id="PTHR33375:SF1">
    <property type="entry name" value="CHROMOSOME-PARTITIONING PROTEIN PARB-RELATED"/>
    <property type="match status" value="1"/>
</dbReference>
<dbReference type="InterPro" id="IPR057240">
    <property type="entry name" value="ParB_dimer_C"/>
</dbReference>
<keyword evidence="2" id="KW-0159">Chromosome partition</keyword>
<dbReference type="InterPro" id="IPR050336">
    <property type="entry name" value="Chromosome_partition/occlusion"/>
</dbReference>
<dbReference type="Pfam" id="PF17762">
    <property type="entry name" value="HTH_ParB"/>
    <property type="match status" value="1"/>
</dbReference>
<organism evidence="6 7">
    <name type="scientific">Terrihabitans soli</name>
    <dbReference type="NCBI Taxonomy" id="708113"/>
    <lineage>
        <taxon>Bacteria</taxon>
        <taxon>Pseudomonadati</taxon>
        <taxon>Pseudomonadota</taxon>
        <taxon>Alphaproteobacteria</taxon>
        <taxon>Hyphomicrobiales</taxon>
        <taxon>Terrihabitans</taxon>
    </lineage>
</organism>
<proteinExistence type="inferred from homology"/>
<evidence type="ECO:0000256" key="4">
    <source>
        <dbReference type="ARBA" id="ARBA00025472"/>
    </source>
</evidence>
<evidence type="ECO:0000259" key="5">
    <source>
        <dbReference type="SMART" id="SM00470"/>
    </source>
</evidence>
<reference evidence="6 7" key="1">
    <citation type="submission" date="2020-08" db="EMBL/GenBank/DDBJ databases">
        <title>Genome sequence of Rhizobiales bacterium strain IZ6.</title>
        <authorList>
            <person name="Nakai R."/>
            <person name="Naganuma T."/>
        </authorList>
    </citation>
    <scope>NUCLEOTIDE SEQUENCE [LARGE SCALE GENOMIC DNA]</scope>
    <source>
        <strain evidence="6 7">IZ6</strain>
    </source>
</reference>
<dbReference type="GO" id="GO:0003677">
    <property type="term" value="F:DNA binding"/>
    <property type="evidence" value="ECO:0007669"/>
    <property type="project" value="UniProtKB-KW"/>
</dbReference>